<evidence type="ECO:0000313" key="2">
    <source>
        <dbReference type="Proteomes" id="UP000002016"/>
    </source>
</evidence>
<dbReference type="AlphaFoldDB" id="A8F542"/>
<dbReference type="OrthoDB" id="47249at2"/>
<keyword evidence="2" id="KW-1185">Reference proteome</keyword>
<dbReference type="Proteomes" id="UP000002016">
    <property type="component" value="Chromosome"/>
</dbReference>
<name>A8F542_PSELT</name>
<accession>A8F542</accession>
<proteinExistence type="predicted"/>
<dbReference type="STRING" id="416591.Tlet_0710"/>
<protein>
    <submittedName>
        <fullName evidence="1">Uncharacterized protein</fullName>
    </submittedName>
</protein>
<dbReference type="EMBL" id="CP000812">
    <property type="protein sequence ID" value="ABV33276.1"/>
    <property type="molecule type" value="Genomic_DNA"/>
</dbReference>
<dbReference type="RefSeq" id="WP_012002757.1">
    <property type="nucleotide sequence ID" value="NC_009828.1"/>
</dbReference>
<organism evidence="1 2">
    <name type="scientific">Pseudothermotoga lettingae (strain ATCC BAA-301 / DSM 14385 / NBRC 107922 / TMO)</name>
    <name type="common">Thermotoga lettingae</name>
    <dbReference type="NCBI Taxonomy" id="416591"/>
    <lineage>
        <taxon>Bacteria</taxon>
        <taxon>Thermotogati</taxon>
        <taxon>Thermotogota</taxon>
        <taxon>Thermotogae</taxon>
        <taxon>Thermotogales</taxon>
        <taxon>Thermotogaceae</taxon>
        <taxon>Pseudothermotoga</taxon>
    </lineage>
</organism>
<dbReference type="KEGG" id="tle:Tlet_0710"/>
<reference evidence="1 2" key="1">
    <citation type="submission" date="2007-08" db="EMBL/GenBank/DDBJ databases">
        <title>Complete sequence of Thermotoga lettingae TMO.</title>
        <authorList>
            <consortium name="US DOE Joint Genome Institute"/>
            <person name="Copeland A."/>
            <person name="Lucas S."/>
            <person name="Lapidus A."/>
            <person name="Barry K."/>
            <person name="Glavina del Rio T."/>
            <person name="Dalin E."/>
            <person name="Tice H."/>
            <person name="Pitluck S."/>
            <person name="Foster B."/>
            <person name="Bruce D."/>
            <person name="Schmutz J."/>
            <person name="Larimer F."/>
            <person name="Land M."/>
            <person name="Hauser L."/>
            <person name="Kyrpides N."/>
            <person name="Mikhailova N."/>
            <person name="Nelson K."/>
            <person name="Gogarten J.P."/>
            <person name="Noll K."/>
            <person name="Richardson P."/>
        </authorList>
    </citation>
    <scope>NUCLEOTIDE SEQUENCE [LARGE SCALE GENOMIC DNA]</scope>
    <source>
        <strain evidence="2">ATCC BAA-301 / DSM 14385 / NBRC 107922 / TMO</strain>
    </source>
</reference>
<dbReference type="HOGENOM" id="CLU_1304018_0_0_0"/>
<reference evidence="1 2" key="2">
    <citation type="journal article" date="2009" name="Proc. Natl. Acad. Sci. U.S.A.">
        <title>On the chimeric nature, thermophilic origin, and phylogenetic placement of the Thermotogales.</title>
        <authorList>
            <person name="Zhaxybayeva O."/>
            <person name="Swithers K.S."/>
            <person name="Lapierre P."/>
            <person name="Fournier G.P."/>
            <person name="Bickhart D.M."/>
            <person name="DeBoy R.T."/>
            <person name="Nelson K.E."/>
            <person name="Nesbo C.L."/>
            <person name="Doolittle W.F."/>
            <person name="Gogarten J.P."/>
            <person name="Noll K.M."/>
        </authorList>
    </citation>
    <scope>NUCLEOTIDE SEQUENCE [LARGE SCALE GENOMIC DNA]</scope>
    <source>
        <strain evidence="2">ATCC BAA-301 / DSM 14385 / NBRC 107922 / TMO</strain>
    </source>
</reference>
<gene>
    <name evidence="1" type="ordered locus">Tlet_0710</name>
</gene>
<sequence length="211" mass="23574" precursor="true">MRKAFAIIIIFLSCLLFASYMSFDTNEGVALHFPVSDYEVFVGYRYSGFQFEKMFNDVGFSFKACIDPFSLSGYSFAGIYVEPLSSHLESGAMVSVLSSDGSDGKFIKRGNIDMYLSCAYKVDFVDFGLSLQKTVFGFYSDSDKDIIFVIPPLETESLGVVVEPFVKFTFGDSPKVNVKISYMLNLFRTESLPSALINLYGFRIVFAAGDF</sequence>
<evidence type="ECO:0000313" key="1">
    <source>
        <dbReference type="EMBL" id="ABV33276.1"/>
    </source>
</evidence>